<dbReference type="Pfam" id="PF00060">
    <property type="entry name" value="Lig_chan"/>
    <property type="match status" value="1"/>
</dbReference>
<dbReference type="InterPro" id="IPR052192">
    <property type="entry name" value="Insect_Ionotropic_Sensory_Rcpt"/>
</dbReference>
<keyword evidence="11" id="KW-1071">Ligand-gated ion channel</keyword>
<dbReference type="Gene3D" id="3.40.190.10">
    <property type="entry name" value="Periplasmic binding protein-like II"/>
    <property type="match status" value="1"/>
</dbReference>
<feature type="region of interest" description="Disordered" evidence="13">
    <location>
        <begin position="154"/>
        <end position="188"/>
    </location>
</feature>
<evidence type="ECO:0000256" key="1">
    <source>
        <dbReference type="ARBA" id="ARBA00004651"/>
    </source>
</evidence>
<dbReference type="AlphaFoldDB" id="A0AAW0SRR0"/>
<organism evidence="17 18">
    <name type="scientific">Scylla paramamosain</name>
    <name type="common">Mud crab</name>
    <dbReference type="NCBI Taxonomy" id="85552"/>
    <lineage>
        <taxon>Eukaryota</taxon>
        <taxon>Metazoa</taxon>
        <taxon>Ecdysozoa</taxon>
        <taxon>Arthropoda</taxon>
        <taxon>Crustacea</taxon>
        <taxon>Multicrustacea</taxon>
        <taxon>Malacostraca</taxon>
        <taxon>Eumalacostraca</taxon>
        <taxon>Eucarida</taxon>
        <taxon>Decapoda</taxon>
        <taxon>Pleocyemata</taxon>
        <taxon>Brachyura</taxon>
        <taxon>Eubrachyura</taxon>
        <taxon>Portunoidea</taxon>
        <taxon>Portunidae</taxon>
        <taxon>Portuninae</taxon>
        <taxon>Scylla</taxon>
    </lineage>
</organism>
<keyword evidence="4" id="KW-1003">Cell membrane</keyword>
<proteinExistence type="inferred from homology"/>
<reference evidence="17 18" key="1">
    <citation type="submission" date="2023-03" db="EMBL/GenBank/DDBJ databases">
        <title>High-quality genome of Scylla paramamosain provides insights in environmental adaptation.</title>
        <authorList>
            <person name="Zhang L."/>
        </authorList>
    </citation>
    <scope>NUCLEOTIDE SEQUENCE [LARGE SCALE GENOMIC DNA]</scope>
    <source>
        <strain evidence="17">LZ_2023a</strain>
        <tissue evidence="17">Muscle</tissue>
    </source>
</reference>
<dbReference type="InterPro" id="IPR019594">
    <property type="entry name" value="Glu/Gly-bd"/>
</dbReference>
<keyword evidence="8 14" id="KW-0472">Membrane</keyword>
<keyword evidence="3" id="KW-0813">Transport</keyword>
<keyword evidence="10" id="KW-0325">Glycoprotein</keyword>
<accession>A0AAW0SRR0</accession>
<evidence type="ECO:0000256" key="14">
    <source>
        <dbReference type="SAM" id="Phobius"/>
    </source>
</evidence>
<protein>
    <recommendedName>
        <fullName evidence="16">Ionotropic glutamate receptor L-glutamate and glycine-binding domain-containing protein</fullName>
    </recommendedName>
</protein>
<evidence type="ECO:0000256" key="13">
    <source>
        <dbReference type="SAM" id="MobiDB-lite"/>
    </source>
</evidence>
<name>A0AAW0SRR0_SCYPA</name>
<evidence type="ECO:0000256" key="2">
    <source>
        <dbReference type="ARBA" id="ARBA00008685"/>
    </source>
</evidence>
<dbReference type="PANTHER" id="PTHR42643:SF24">
    <property type="entry name" value="IONOTROPIC RECEPTOR 60A"/>
    <property type="match status" value="1"/>
</dbReference>
<dbReference type="InterPro" id="IPR001320">
    <property type="entry name" value="Iontro_rcpt_C"/>
</dbReference>
<evidence type="ECO:0000313" key="17">
    <source>
        <dbReference type="EMBL" id="KAK8377589.1"/>
    </source>
</evidence>
<evidence type="ECO:0000256" key="12">
    <source>
        <dbReference type="ARBA" id="ARBA00023303"/>
    </source>
</evidence>
<comment type="caution">
    <text evidence="17">The sequence shown here is derived from an EMBL/GenBank/DDBJ whole genome shotgun (WGS) entry which is preliminary data.</text>
</comment>
<feature type="chain" id="PRO_5043968067" description="Ionotropic glutamate receptor L-glutamate and glycine-binding domain-containing protein" evidence="15">
    <location>
        <begin position="17"/>
        <end position="480"/>
    </location>
</feature>
<dbReference type="Proteomes" id="UP001487740">
    <property type="component" value="Unassembled WGS sequence"/>
</dbReference>
<feature type="domain" description="Ionotropic glutamate receptor L-glutamate and glycine-binding" evidence="16">
    <location>
        <begin position="25"/>
        <end position="89"/>
    </location>
</feature>
<evidence type="ECO:0000259" key="16">
    <source>
        <dbReference type="SMART" id="SM00918"/>
    </source>
</evidence>
<keyword evidence="12" id="KW-0407">Ion channel</keyword>
<evidence type="ECO:0000256" key="3">
    <source>
        <dbReference type="ARBA" id="ARBA00022448"/>
    </source>
</evidence>
<keyword evidence="6 14" id="KW-1133">Transmembrane helix</keyword>
<evidence type="ECO:0000256" key="10">
    <source>
        <dbReference type="ARBA" id="ARBA00023180"/>
    </source>
</evidence>
<dbReference type="SMART" id="SM00918">
    <property type="entry name" value="Lig_chan-Glu_bd"/>
    <property type="match status" value="1"/>
</dbReference>
<dbReference type="EMBL" id="JARAKH010000047">
    <property type="protein sequence ID" value="KAK8377589.1"/>
    <property type="molecule type" value="Genomic_DNA"/>
</dbReference>
<evidence type="ECO:0000256" key="8">
    <source>
        <dbReference type="ARBA" id="ARBA00023136"/>
    </source>
</evidence>
<evidence type="ECO:0000256" key="7">
    <source>
        <dbReference type="ARBA" id="ARBA00023065"/>
    </source>
</evidence>
<dbReference type="PANTHER" id="PTHR42643">
    <property type="entry name" value="IONOTROPIC RECEPTOR 20A-RELATED"/>
    <property type="match status" value="1"/>
</dbReference>
<evidence type="ECO:0000313" key="18">
    <source>
        <dbReference type="Proteomes" id="UP001487740"/>
    </source>
</evidence>
<keyword evidence="15" id="KW-0732">Signal</keyword>
<evidence type="ECO:0000256" key="4">
    <source>
        <dbReference type="ARBA" id="ARBA00022475"/>
    </source>
</evidence>
<dbReference type="GO" id="GO:0005886">
    <property type="term" value="C:plasma membrane"/>
    <property type="evidence" value="ECO:0007669"/>
    <property type="project" value="UniProtKB-SubCell"/>
</dbReference>
<evidence type="ECO:0000256" key="11">
    <source>
        <dbReference type="ARBA" id="ARBA00023286"/>
    </source>
</evidence>
<sequence>MWCCTLRCAGVPKMWCCTLRCAGAPKVYTLAYISGTPGNYQFSGPIVIILEILRDHLGVCLDFVVTEEQVYGVSLRNGSWTGMMGMVQRHEVDFSGIVFTMNYDSLKAVEFSESIDTDEMTAMYIRPRVSPNMMGFVTPYTASVSDAGQLVKPRSVGSSDMIPEQSKTRRLPSGAAAPDGDVSISSGEEDKAVLTGADRDWLWSLEKSLLWTWSTLIAHSVPWQPVGGLVRCVTAMWLLAAFILGNVYRSNLKAMLTIPRINIPFDSVDELADSDVPTAILRGSKIHRQILAAEDSSALGRLRDQTINLNFDQLYAAVDKILEGEMAGINYRKVFPGILNDHYSRTGECGAYVLSRGFLGPSSLCLIFPKGSPLKKKFDPVILRLKECGLLAKIMTKGYVNATECLKPLTSMVAPSHRPLQLLDFYGIFAVYVAGVTLAAMAFLWEMTRGCGGTRRGAAEPGLWAPSLPARRIISLPRLA</sequence>
<evidence type="ECO:0000256" key="5">
    <source>
        <dbReference type="ARBA" id="ARBA00022692"/>
    </source>
</evidence>
<dbReference type="GO" id="GO:0015276">
    <property type="term" value="F:ligand-gated monoatomic ion channel activity"/>
    <property type="evidence" value="ECO:0007669"/>
    <property type="project" value="InterPro"/>
</dbReference>
<keyword evidence="7" id="KW-0406">Ion transport</keyword>
<feature type="transmembrane region" description="Helical" evidence="14">
    <location>
        <begin position="425"/>
        <end position="445"/>
    </location>
</feature>
<dbReference type="GO" id="GO:0050906">
    <property type="term" value="P:detection of stimulus involved in sensory perception"/>
    <property type="evidence" value="ECO:0007669"/>
    <property type="project" value="UniProtKB-ARBA"/>
</dbReference>
<evidence type="ECO:0000256" key="6">
    <source>
        <dbReference type="ARBA" id="ARBA00022989"/>
    </source>
</evidence>
<keyword evidence="9" id="KW-0675">Receptor</keyword>
<gene>
    <name evidence="17" type="ORF">O3P69_013912</name>
</gene>
<dbReference type="SUPFAM" id="SSF53850">
    <property type="entry name" value="Periplasmic binding protein-like II"/>
    <property type="match status" value="1"/>
</dbReference>
<dbReference type="Pfam" id="PF10613">
    <property type="entry name" value="Lig_chan-Glu_bd"/>
    <property type="match status" value="1"/>
</dbReference>
<evidence type="ECO:0000256" key="15">
    <source>
        <dbReference type="SAM" id="SignalP"/>
    </source>
</evidence>
<feature type="signal peptide" evidence="15">
    <location>
        <begin position="1"/>
        <end position="16"/>
    </location>
</feature>
<comment type="subcellular location">
    <subcellularLocation>
        <location evidence="1">Cell membrane</location>
        <topology evidence="1">Multi-pass membrane protein</topology>
    </subcellularLocation>
</comment>
<comment type="similarity">
    <text evidence="2">Belongs to the glutamate-gated ion channel (TC 1.A.10.1) family.</text>
</comment>
<keyword evidence="5 14" id="KW-0812">Transmembrane</keyword>
<evidence type="ECO:0000256" key="9">
    <source>
        <dbReference type="ARBA" id="ARBA00023170"/>
    </source>
</evidence>
<keyword evidence="18" id="KW-1185">Reference proteome</keyword>
<dbReference type="Gene3D" id="1.10.287.70">
    <property type="match status" value="1"/>
</dbReference>